<evidence type="ECO:0000313" key="3">
    <source>
        <dbReference type="EMBL" id="SOD56988.1"/>
    </source>
</evidence>
<dbReference type="EMBL" id="OCND01000011">
    <property type="protein sequence ID" value="SOD56988.1"/>
    <property type="molecule type" value="Genomic_DNA"/>
</dbReference>
<proteinExistence type="predicted"/>
<reference evidence="3 4" key="1">
    <citation type="submission" date="2017-09" db="EMBL/GenBank/DDBJ databases">
        <authorList>
            <person name="Ehlers B."/>
            <person name="Leendertz F.H."/>
        </authorList>
    </citation>
    <scope>NUCLEOTIDE SEQUENCE [LARGE SCALE GENOMIC DNA]</scope>
    <source>
        <strain evidence="3 4">CGMCC 1.10978</strain>
    </source>
</reference>
<dbReference type="CDD" id="cd00093">
    <property type="entry name" value="HTH_XRE"/>
    <property type="match status" value="1"/>
</dbReference>
<sequence length="111" mass="12476">MNTYVSATPDELQIRLGEQIRRLRLGRDLDQLTLAERAGVSEKALRNLEAGRGSNVATLLQVIQALDALDWLQALAPAASVSPMALLRQRPEPRRVSRRRGKRTPPEQQQR</sequence>
<evidence type="ECO:0000313" key="4">
    <source>
        <dbReference type="Proteomes" id="UP000219374"/>
    </source>
</evidence>
<dbReference type="SMART" id="SM00530">
    <property type="entry name" value="HTH_XRE"/>
    <property type="match status" value="1"/>
</dbReference>
<evidence type="ECO:0000256" key="1">
    <source>
        <dbReference type="SAM" id="MobiDB-lite"/>
    </source>
</evidence>
<dbReference type="SUPFAM" id="SSF47413">
    <property type="entry name" value="lambda repressor-like DNA-binding domains"/>
    <property type="match status" value="1"/>
</dbReference>
<gene>
    <name evidence="3" type="ORF">SAMN06296416_111109</name>
</gene>
<name>A0A286DE79_9GAMM</name>
<dbReference type="Gene3D" id="1.10.260.40">
    <property type="entry name" value="lambda repressor-like DNA-binding domains"/>
    <property type="match status" value="1"/>
</dbReference>
<feature type="region of interest" description="Disordered" evidence="1">
    <location>
        <begin position="82"/>
        <end position="111"/>
    </location>
</feature>
<dbReference type="InterPro" id="IPR001387">
    <property type="entry name" value="Cro/C1-type_HTH"/>
</dbReference>
<evidence type="ECO:0000259" key="2">
    <source>
        <dbReference type="PROSITE" id="PS50943"/>
    </source>
</evidence>
<dbReference type="PROSITE" id="PS50943">
    <property type="entry name" value="HTH_CROC1"/>
    <property type="match status" value="1"/>
</dbReference>
<accession>A0A286DE79</accession>
<dbReference type="AlphaFoldDB" id="A0A286DE79"/>
<organism evidence="3 4">
    <name type="scientific">Pseudoxanthomonas wuyuanensis</name>
    <dbReference type="NCBI Taxonomy" id="1073196"/>
    <lineage>
        <taxon>Bacteria</taxon>
        <taxon>Pseudomonadati</taxon>
        <taxon>Pseudomonadota</taxon>
        <taxon>Gammaproteobacteria</taxon>
        <taxon>Lysobacterales</taxon>
        <taxon>Lysobacteraceae</taxon>
        <taxon>Pseudoxanthomonas</taxon>
    </lineage>
</organism>
<dbReference type="RefSeq" id="WP_097123377.1">
    <property type="nucleotide sequence ID" value="NZ_OCND01000011.1"/>
</dbReference>
<dbReference type="Pfam" id="PF01381">
    <property type="entry name" value="HTH_3"/>
    <property type="match status" value="1"/>
</dbReference>
<dbReference type="GO" id="GO:0003677">
    <property type="term" value="F:DNA binding"/>
    <property type="evidence" value="ECO:0007669"/>
    <property type="project" value="InterPro"/>
</dbReference>
<keyword evidence="4" id="KW-1185">Reference proteome</keyword>
<feature type="domain" description="HTH cro/C1-type" evidence="2">
    <location>
        <begin position="20"/>
        <end position="72"/>
    </location>
</feature>
<dbReference type="InterPro" id="IPR010982">
    <property type="entry name" value="Lambda_DNA-bd_dom_sf"/>
</dbReference>
<protein>
    <submittedName>
        <fullName evidence="3">Helix-turn-helix domain-containing protein</fullName>
    </submittedName>
</protein>
<dbReference type="Proteomes" id="UP000219374">
    <property type="component" value="Unassembled WGS sequence"/>
</dbReference>